<dbReference type="CDD" id="cd00338">
    <property type="entry name" value="Ser_Recombinase"/>
    <property type="match status" value="1"/>
</dbReference>
<dbReference type="InterPro" id="IPR025827">
    <property type="entry name" value="Zn_ribbon_recom_dom"/>
</dbReference>
<dbReference type="InterPro" id="IPR011109">
    <property type="entry name" value="DNA_bind_recombinase_dom"/>
</dbReference>
<keyword evidence="3" id="KW-0233">DNA recombination</keyword>
<keyword evidence="6" id="KW-0175">Coiled coil</keyword>
<dbReference type="InterPro" id="IPR038109">
    <property type="entry name" value="DNA_bind_recomb_sf"/>
</dbReference>
<gene>
    <name evidence="9" type="ORF">CDL10_08875</name>
</gene>
<proteinExistence type="predicted"/>
<evidence type="ECO:0000313" key="9">
    <source>
        <dbReference type="EMBL" id="PJR05145.1"/>
    </source>
</evidence>
<dbReference type="OrthoDB" id="9815006at2"/>
<dbReference type="Gene3D" id="3.90.1750.20">
    <property type="entry name" value="Putative Large Serine Recombinase, Chain B, Domain 2"/>
    <property type="match status" value="1"/>
</dbReference>
<dbReference type="EMBL" id="NIPO01000001">
    <property type="protein sequence ID" value="PJR05145.1"/>
    <property type="molecule type" value="Genomic_DNA"/>
</dbReference>
<dbReference type="PANTHER" id="PTHR30461">
    <property type="entry name" value="DNA-INVERTASE FROM LAMBDOID PROPHAGE"/>
    <property type="match status" value="1"/>
</dbReference>
<evidence type="ECO:0000313" key="10">
    <source>
        <dbReference type="Proteomes" id="UP000231960"/>
    </source>
</evidence>
<dbReference type="SMART" id="SM00857">
    <property type="entry name" value="Resolvase"/>
    <property type="match status" value="1"/>
</dbReference>
<dbReference type="InterPro" id="IPR036162">
    <property type="entry name" value="Resolvase-like_N_sf"/>
</dbReference>
<protein>
    <submittedName>
        <fullName evidence="9">Recombinase family protein</fullName>
    </submittedName>
</protein>
<dbReference type="InterPro" id="IPR006118">
    <property type="entry name" value="Recombinase_CS"/>
</dbReference>
<dbReference type="Pfam" id="PF07508">
    <property type="entry name" value="Recombinase"/>
    <property type="match status" value="1"/>
</dbReference>
<feature type="domain" description="Recombinase" evidence="8">
    <location>
        <begin position="158"/>
        <end position="269"/>
    </location>
</feature>
<keyword evidence="2" id="KW-0238">DNA-binding</keyword>
<feature type="coiled-coil region" evidence="6">
    <location>
        <begin position="366"/>
        <end position="421"/>
    </location>
</feature>
<dbReference type="PROSITE" id="PS51737">
    <property type="entry name" value="RECOMBINASE_DNA_BIND"/>
    <property type="match status" value="1"/>
</dbReference>
<dbReference type="Pfam" id="PF13408">
    <property type="entry name" value="Zn_ribbon_recom"/>
    <property type="match status" value="1"/>
</dbReference>
<dbReference type="SUPFAM" id="SSF53041">
    <property type="entry name" value="Resolvase-like"/>
    <property type="match status" value="1"/>
</dbReference>
<feature type="active site" description="O-(5'-phospho-DNA)-serine intermediate" evidence="4 5">
    <location>
        <position position="11"/>
    </location>
</feature>
<evidence type="ECO:0000259" key="7">
    <source>
        <dbReference type="PROSITE" id="PS51736"/>
    </source>
</evidence>
<evidence type="ECO:0000256" key="3">
    <source>
        <dbReference type="ARBA" id="ARBA00023172"/>
    </source>
</evidence>
<dbReference type="RefSeq" id="WP_100678704.1">
    <property type="nucleotide sequence ID" value="NZ_NIPO01000001.1"/>
</dbReference>
<dbReference type="GO" id="GO:0003677">
    <property type="term" value="F:DNA binding"/>
    <property type="evidence" value="ECO:0007669"/>
    <property type="project" value="UniProtKB-KW"/>
</dbReference>
<dbReference type="PROSITE" id="PS51736">
    <property type="entry name" value="RECOMBINASES_3"/>
    <property type="match status" value="1"/>
</dbReference>
<dbReference type="PROSITE" id="PS00397">
    <property type="entry name" value="RECOMBINASES_1"/>
    <property type="match status" value="1"/>
</dbReference>
<feature type="domain" description="Resolvase/invertase-type recombinase catalytic" evidence="7">
    <location>
        <begin position="3"/>
        <end position="151"/>
    </location>
</feature>
<keyword evidence="1" id="KW-0229">DNA integration</keyword>
<dbReference type="InterPro" id="IPR050639">
    <property type="entry name" value="SSR_resolvase"/>
</dbReference>
<accession>A0A2M9R8T0</accession>
<name>A0A2M9R8T0_9FLAO</name>
<dbReference type="Gene3D" id="3.40.50.1390">
    <property type="entry name" value="Resolvase, N-terminal catalytic domain"/>
    <property type="match status" value="1"/>
</dbReference>
<evidence type="ECO:0000256" key="4">
    <source>
        <dbReference type="PIRSR" id="PIRSR606118-50"/>
    </source>
</evidence>
<dbReference type="GO" id="GO:0015074">
    <property type="term" value="P:DNA integration"/>
    <property type="evidence" value="ECO:0007669"/>
    <property type="project" value="UniProtKB-KW"/>
</dbReference>
<evidence type="ECO:0000256" key="1">
    <source>
        <dbReference type="ARBA" id="ARBA00022908"/>
    </source>
</evidence>
<reference evidence="9 10" key="1">
    <citation type="submission" date="2017-06" db="EMBL/GenBank/DDBJ databases">
        <title>Description of Avrilella dinanensis gen. nov. sp. nov.</title>
        <authorList>
            <person name="Leyer C."/>
            <person name="Sassi M."/>
            <person name="Minet J."/>
            <person name="Kayal S."/>
            <person name="Cattoir V."/>
        </authorList>
    </citation>
    <scope>NUCLEOTIDE SEQUENCE [LARGE SCALE GENOMIC DNA]</scope>
    <source>
        <strain evidence="9 10">UR159</strain>
    </source>
</reference>
<evidence type="ECO:0000256" key="6">
    <source>
        <dbReference type="SAM" id="Coils"/>
    </source>
</evidence>
<comment type="caution">
    <text evidence="9">The sequence shown here is derived from an EMBL/GenBank/DDBJ whole genome shotgun (WGS) entry which is preliminary data.</text>
</comment>
<dbReference type="GO" id="GO:0000150">
    <property type="term" value="F:DNA strand exchange activity"/>
    <property type="evidence" value="ECO:0007669"/>
    <property type="project" value="InterPro"/>
</dbReference>
<dbReference type="InterPro" id="IPR006119">
    <property type="entry name" value="Resolv_N"/>
</dbReference>
<keyword evidence="10" id="KW-1185">Reference proteome</keyword>
<dbReference type="Pfam" id="PF00239">
    <property type="entry name" value="Resolvase"/>
    <property type="match status" value="1"/>
</dbReference>
<dbReference type="Proteomes" id="UP000231960">
    <property type="component" value="Unassembled WGS sequence"/>
</dbReference>
<evidence type="ECO:0000256" key="2">
    <source>
        <dbReference type="ARBA" id="ARBA00023125"/>
    </source>
</evidence>
<evidence type="ECO:0000256" key="5">
    <source>
        <dbReference type="PROSITE-ProRule" id="PRU10137"/>
    </source>
</evidence>
<dbReference type="PANTHER" id="PTHR30461:SF23">
    <property type="entry name" value="DNA RECOMBINASE-RELATED"/>
    <property type="match status" value="1"/>
</dbReference>
<organism evidence="9 10">
    <name type="scientific">Avrilella dinanensis</name>
    <dbReference type="NCBI Taxonomy" id="2008672"/>
    <lineage>
        <taxon>Bacteria</taxon>
        <taxon>Pseudomonadati</taxon>
        <taxon>Bacteroidota</taxon>
        <taxon>Flavobacteriia</taxon>
        <taxon>Flavobacteriales</taxon>
        <taxon>Flavobacteriaceae</taxon>
        <taxon>Avrilella</taxon>
    </lineage>
</organism>
<sequence>MKRADLYIRVSTDEQADKGYSQRDQEERLKKYCSINKITVGQVIYEDYSAKTFNRPEWTRLLNNLKKKSSKTDLVLFTKWDRFSRNAGDAYQMISTLNKLGIEPQAVEQPLDLSIPENKMMLAIYLSAPEVENDRRALNTFYGMRRARKEGRLMGRAPFGYINRSKEDGRKYVAPKEPEATAMRWAFNEIAKGVFACDQVRQKMNMLYNTTISRSAFHVAIRNPLYYGKIFIAKFKDEEAHLVRGQHEPLISKELFDRVQLILDGNKRVERPNTKILSDENLPLRGFLVCPECGRNLTGSASKGRTSRYYYYHCVSSCGFRQKAELANDIFEKSMHHFTLNGTAQIVKKLLLDNYKKFVNNPFDEKKQIAQEIDKLNARLSVARNKLLSEIIDDEEYLEIKDECKKRIESLEEQLSKDGSDTKKINIDKSLDRALKYIENIPKMYSEGEINTRRGIIGSIFPEKLEFDGKTYRTARMNVIANYIFQINNGLVQKKNRTNENKLHLSCLVAGTGLEPVTFGL</sequence>
<dbReference type="AlphaFoldDB" id="A0A2M9R8T0"/>
<evidence type="ECO:0000259" key="8">
    <source>
        <dbReference type="PROSITE" id="PS51737"/>
    </source>
</evidence>